<sequence length="92" mass="9658">MAALRVTDSVLDDLSSTLSGAAGQLSFSDWTFRWPQGGLQSDAVAAALRDGTAQQVERAELAALTLTELSAFPATVAETFRATDSALGRKLN</sequence>
<proteinExistence type="predicted"/>
<evidence type="ECO:0000313" key="2">
    <source>
        <dbReference type="Proteomes" id="UP000199639"/>
    </source>
</evidence>
<organism evidence="1 2">
    <name type="scientific">Cryobacterium flavum</name>
    <dbReference type="NCBI Taxonomy" id="1424659"/>
    <lineage>
        <taxon>Bacteria</taxon>
        <taxon>Bacillati</taxon>
        <taxon>Actinomycetota</taxon>
        <taxon>Actinomycetes</taxon>
        <taxon>Micrococcales</taxon>
        <taxon>Microbacteriaceae</taxon>
        <taxon>Cryobacterium</taxon>
    </lineage>
</organism>
<protein>
    <submittedName>
        <fullName evidence="1">Uncharacterized protein</fullName>
    </submittedName>
</protein>
<evidence type="ECO:0000313" key="1">
    <source>
        <dbReference type="EMBL" id="SDO18795.1"/>
    </source>
</evidence>
<accession>A0A5E9G1S2</accession>
<dbReference type="AlphaFoldDB" id="A0A5E9G1S2"/>
<gene>
    <name evidence="1" type="ORF">SAMN05216368_11221</name>
</gene>
<name>A0A5E9G1S2_9MICO</name>
<reference evidence="1 2" key="1">
    <citation type="submission" date="2016-10" db="EMBL/GenBank/DDBJ databases">
        <authorList>
            <person name="Varghese N."/>
            <person name="Submissions S."/>
        </authorList>
    </citation>
    <scope>NUCLEOTIDE SEQUENCE [LARGE SCALE GENOMIC DNA]</scope>
    <source>
        <strain evidence="1 2">CGMCC 1.11215</strain>
    </source>
</reference>
<dbReference type="STRING" id="1424659.SAMN05216368_11221"/>
<dbReference type="EMBL" id="FNIB01000012">
    <property type="protein sequence ID" value="SDO18795.1"/>
    <property type="molecule type" value="Genomic_DNA"/>
</dbReference>
<dbReference type="Proteomes" id="UP000199639">
    <property type="component" value="Unassembled WGS sequence"/>
</dbReference>